<reference evidence="2 3" key="1">
    <citation type="journal article" date="2016" name="Nat. Commun.">
        <title>Extremotolerant tardigrade genome and improved radiotolerance of human cultured cells by tardigrade-unique protein.</title>
        <authorList>
            <person name="Hashimoto T."/>
            <person name="Horikawa D.D."/>
            <person name="Saito Y."/>
            <person name="Kuwahara H."/>
            <person name="Kozuka-Hata H."/>
            <person name="Shin-I T."/>
            <person name="Minakuchi Y."/>
            <person name="Ohishi K."/>
            <person name="Motoyama A."/>
            <person name="Aizu T."/>
            <person name="Enomoto A."/>
            <person name="Kondo K."/>
            <person name="Tanaka S."/>
            <person name="Hara Y."/>
            <person name="Koshikawa S."/>
            <person name="Sagara H."/>
            <person name="Miura T."/>
            <person name="Yokobori S."/>
            <person name="Miyagawa K."/>
            <person name="Suzuki Y."/>
            <person name="Kubo T."/>
            <person name="Oyama M."/>
            <person name="Kohara Y."/>
            <person name="Fujiyama A."/>
            <person name="Arakawa K."/>
            <person name="Katayama T."/>
            <person name="Toyoda A."/>
            <person name="Kunieda T."/>
        </authorList>
    </citation>
    <scope>NUCLEOTIDE SEQUENCE [LARGE SCALE GENOMIC DNA]</scope>
    <source>
        <strain evidence="2 3">YOKOZUNA-1</strain>
    </source>
</reference>
<organism evidence="2 3">
    <name type="scientific">Ramazzottius varieornatus</name>
    <name type="common">Water bear</name>
    <name type="synonym">Tardigrade</name>
    <dbReference type="NCBI Taxonomy" id="947166"/>
    <lineage>
        <taxon>Eukaryota</taxon>
        <taxon>Metazoa</taxon>
        <taxon>Ecdysozoa</taxon>
        <taxon>Tardigrada</taxon>
        <taxon>Eutardigrada</taxon>
        <taxon>Parachela</taxon>
        <taxon>Hypsibioidea</taxon>
        <taxon>Ramazzottiidae</taxon>
        <taxon>Ramazzottius</taxon>
    </lineage>
</organism>
<protein>
    <submittedName>
        <fullName evidence="2">Uncharacterized protein</fullName>
    </submittedName>
</protein>
<keyword evidence="3" id="KW-1185">Reference proteome</keyword>
<feature type="region of interest" description="Disordered" evidence="1">
    <location>
        <begin position="1"/>
        <end position="32"/>
    </location>
</feature>
<evidence type="ECO:0000313" key="2">
    <source>
        <dbReference type="EMBL" id="GAV03574.1"/>
    </source>
</evidence>
<evidence type="ECO:0000256" key="1">
    <source>
        <dbReference type="SAM" id="MobiDB-lite"/>
    </source>
</evidence>
<dbReference type="AlphaFoldDB" id="A0A1D1VX39"/>
<name>A0A1D1VX39_RAMVA</name>
<dbReference type="Proteomes" id="UP000186922">
    <property type="component" value="Unassembled WGS sequence"/>
</dbReference>
<evidence type="ECO:0000313" key="3">
    <source>
        <dbReference type="Proteomes" id="UP000186922"/>
    </source>
</evidence>
<proteinExistence type="predicted"/>
<comment type="caution">
    <text evidence="2">The sequence shown here is derived from an EMBL/GenBank/DDBJ whole genome shotgun (WGS) entry which is preliminary data.</text>
</comment>
<sequence length="145" mass="15462">MKSATIPPMTTYDEEEQTTSVSEGNSKDLGYRDCQQTGRPDPPAVELVDCVAADIPSLLEFSLSGKAIFPKLLLFSDSFSSLCSSTAILLATLALFSSSAISIEAAEILTAVFVSTDYVIKKAKTHWLSESFPSTVHSDGSTGMV</sequence>
<gene>
    <name evidence="2" type="primary">RvY_13971-1</name>
    <name evidence="2" type="synonym">RvY_13971.1</name>
    <name evidence="2" type="ORF">RvY_13971</name>
</gene>
<dbReference type="EMBL" id="BDGG01000009">
    <property type="protein sequence ID" value="GAV03574.1"/>
    <property type="molecule type" value="Genomic_DNA"/>
</dbReference>
<accession>A0A1D1VX39</accession>